<dbReference type="PRINTS" id="PR00368">
    <property type="entry name" value="FADPNR"/>
</dbReference>
<name>A0A813SB35_9BILA</name>
<dbReference type="InterPro" id="IPR036922">
    <property type="entry name" value="Rieske_2Fe-2S_sf"/>
</dbReference>
<dbReference type="OrthoDB" id="432169at2759"/>
<dbReference type="GO" id="GO:0051537">
    <property type="term" value="F:2 iron, 2 sulfur cluster binding"/>
    <property type="evidence" value="ECO:0007669"/>
    <property type="project" value="UniProtKB-KW"/>
</dbReference>
<feature type="domain" description="Rieske" evidence="10">
    <location>
        <begin position="30"/>
        <end position="129"/>
    </location>
</feature>
<keyword evidence="13" id="KW-1185">Reference proteome</keyword>
<comment type="similarity">
    <text evidence="2">Belongs to the FAD-dependent oxidoreductase family.</text>
</comment>
<dbReference type="GO" id="GO:0005737">
    <property type="term" value="C:cytoplasm"/>
    <property type="evidence" value="ECO:0007669"/>
    <property type="project" value="TreeGrafter"/>
</dbReference>
<dbReference type="Gene3D" id="3.50.50.60">
    <property type="entry name" value="FAD/NAD(P)-binding domain"/>
    <property type="match status" value="2"/>
</dbReference>
<evidence type="ECO:0000256" key="7">
    <source>
        <dbReference type="ARBA" id="ARBA00023002"/>
    </source>
</evidence>
<sequence>MNKLKSFIGNLSTSITTADDSSSSSNQIRHRLCKVNELENGQMKEFEVKTPVVEATVLLLKQNNRYYALSSRCTHCKLPLVKGVFANGRLRCFAYGSCYKAETGDLEDHPGHGSLQKYNIDIVDDQVILVARKQDLEKVECTKIPEDLQCDTKATVLIVGAGAGGFTCGDTLRQNGFRGRIILFTREGSLPYDRVELSKQPLKSPKELLLRDQPYFRKAKLELNLDTEVKSISFHSKTVTYQTLGKQLKSEQYDYLVLATGLRPRQLSKNINGQELRGIHVLRSLEDANNIVNKVKQEQTKNIVIIGQSFIGLELCGWLTTGLPNFEHKNNNNKLSAEEQKSEQKKNVTVIMRESVPMKKIFGEKVGRALQHIHEKNGARFISSAEIQDFTGESNMVTHVHLTTGESVACDMAIVAIGSEPCTEIYKNSPIEMTDDNYIRVNDRLETSVENVMAVGDITEYPLKIFNYDQGIRCQHWQMACSEGHHAADTILHKLGYNSSNPNPHNERALKQEFYTVPIYWTTQNKNTIIRYCGYTTDADNCIIHGDLDGEFKWVAYYLVDGYVRACAQSQLDPLSSEVAEVFYQKRNIRKEDIEHDMYGYRKYLNIKINSK</sequence>
<dbReference type="PANTHER" id="PTHR43557:SF2">
    <property type="entry name" value="RIESKE DOMAIN-CONTAINING PROTEIN-RELATED"/>
    <property type="match status" value="1"/>
</dbReference>
<evidence type="ECO:0000313" key="13">
    <source>
        <dbReference type="Proteomes" id="UP000663829"/>
    </source>
</evidence>
<dbReference type="GO" id="GO:0016651">
    <property type="term" value="F:oxidoreductase activity, acting on NAD(P)H"/>
    <property type="evidence" value="ECO:0007669"/>
    <property type="project" value="TreeGrafter"/>
</dbReference>
<evidence type="ECO:0000259" key="10">
    <source>
        <dbReference type="PROSITE" id="PS51296"/>
    </source>
</evidence>
<evidence type="ECO:0000256" key="5">
    <source>
        <dbReference type="ARBA" id="ARBA00022723"/>
    </source>
</evidence>
<dbReference type="InterPro" id="IPR050446">
    <property type="entry name" value="FAD-oxidoreductase/Apoptosis"/>
</dbReference>
<keyword evidence="8" id="KW-0408">Iron</keyword>
<dbReference type="InterPro" id="IPR023753">
    <property type="entry name" value="FAD/NAD-binding_dom"/>
</dbReference>
<dbReference type="InterPro" id="IPR017941">
    <property type="entry name" value="Rieske_2Fe-2S"/>
</dbReference>
<evidence type="ECO:0000256" key="2">
    <source>
        <dbReference type="ARBA" id="ARBA00006442"/>
    </source>
</evidence>
<reference evidence="11" key="1">
    <citation type="submission" date="2021-02" db="EMBL/GenBank/DDBJ databases">
        <authorList>
            <person name="Nowell W R."/>
        </authorList>
    </citation>
    <scope>NUCLEOTIDE SEQUENCE</scope>
</reference>
<dbReference type="InterPro" id="IPR016156">
    <property type="entry name" value="FAD/NAD-linked_Rdtase_dimer_sf"/>
</dbReference>
<keyword evidence="9" id="KW-0411">Iron-sulfur</keyword>
<evidence type="ECO:0000256" key="1">
    <source>
        <dbReference type="ARBA" id="ARBA00001974"/>
    </source>
</evidence>
<dbReference type="GO" id="GO:0046872">
    <property type="term" value="F:metal ion binding"/>
    <property type="evidence" value="ECO:0007669"/>
    <property type="project" value="UniProtKB-KW"/>
</dbReference>
<evidence type="ECO:0000256" key="4">
    <source>
        <dbReference type="ARBA" id="ARBA00022714"/>
    </source>
</evidence>
<dbReference type="SUPFAM" id="SSF55424">
    <property type="entry name" value="FAD/NAD-linked reductases, dimerisation (C-terminal) domain"/>
    <property type="match status" value="1"/>
</dbReference>
<evidence type="ECO:0000256" key="6">
    <source>
        <dbReference type="ARBA" id="ARBA00022827"/>
    </source>
</evidence>
<dbReference type="InterPro" id="IPR036188">
    <property type="entry name" value="FAD/NAD-bd_sf"/>
</dbReference>
<evidence type="ECO:0000256" key="3">
    <source>
        <dbReference type="ARBA" id="ARBA00022630"/>
    </source>
</evidence>
<comment type="caution">
    <text evidence="11">The sequence shown here is derived from an EMBL/GenBank/DDBJ whole genome shotgun (WGS) entry which is preliminary data.</text>
</comment>
<proteinExistence type="inferred from homology"/>
<dbReference type="EMBL" id="CAJOBC010000365">
    <property type="protein sequence ID" value="CAF3577156.1"/>
    <property type="molecule type" value="Genomic_DNA"/>
</dbReference>
<protein>
    <recommendedName>
        <fullName evidence="10">Rieske domain-containing protein</fullName>
    </recommendedName>
</protein>
<dbReference type="SUPFAM" id="SSF51905">
    <property type="entry name" value="FAD/NAD(P)-binding domain"/>
    <property type="match status" value="1"/>
</dbReference>
<keyword evidence="5" id="KW-0479">Metal-binding</keyword>
<evidence type="ECO:0000313" key="11">
    <source>
        <dbReference type="EMBL" id="CAF0792806.1"/>
    </source>
</evidence>
<dbReference type="Pfam" id="PF00355">
    <property type="entry name" value="Rieske"/>
    <property type="match status" value="1"/>
</dbReference>
<accession>A0A813SB35</accession>
<dbReference type="Pfam" id="PF07992">
    <property type="entry name" value="Pyr_redox_2"/>
    <property type="match status" value="1"/>
</dbReference>
<dbReference type="Gene3D" id="2.102.10.10">
    <property type="entry name" value="Rieske [2Fe-2S] iron-sulphur domain"/>
    <property type="match status" value="1"/>
</dbReference>
<dbReference type="PANTHER" id="PTHR43557">
    <property type="entry name" value="APOPTOSIS-INDUCING FACTOR 1"/>
    <property type="match status" value="1"/>
</dbReference>
<dbReference type="Proteomes" id="UP000681722">
    <property type="component" value="Unassembled WGS sequence"/>
</dbReference>
<evidence type="ECO:0000256" key="9">
    <source>
        <dbReference type="ARBA" id="ARBA00023014"/>
    </source>
</evidence>
<dbReference type="SUPFAM" id="SSF50022">
    <property type="entry name" value="ISP domain"/>
    <property type="match status" value="1"/>
</dbReference>
<dbReference type="EMBL" id="CAJNOQ010000365">
    <property type="protein sequence ID" value="CAF0792806.1"/>
    <property type="molecule type" value="Genomic_DNA"/>
</dbReference>
<keyword evidence="6" id="KW-0274">FAD</keyword>
<dbReference type="PRINTS" id="PR00411">
    <property type="entry name" value="PNDRDTASEI"/>
</dbReference>
<keyword evidence="7" id="KW-0560">Oxidoreductase</keyword>
<evidence type="ECO:0000313" key="12">
    <source>
        <dbReference type="EMBL" id="CAF3577156.1"/>
    </source>
</evidence>
<dbReference type="PROSITE" id="PS51296">
    <property type="entry name" value="RIESKE"/>
    <property type="match status" value="1"/>
</dbReference>
<keyword evidence="4" id="KW-0001">2Fe-2S</keyword>
<comment type="cofactor">
    <cofactor evidence="1">
        <name>FAD</name>
        <dbReference type="ChEBI" id="CHEBI:57692"/>
    </cofactor>
</comment>
<evidence type="ECO:0000256" key="8">
    <source>
        <dbReference type="ARBA" id="ARBA00023004"/>
    </source>
</evidence>
<dbReference type="Proteomes" id="UP000663829">
    <property type="component" value="Unassembled WGS sequence"/>
</dbReference>
<keyword evidence="3" id="KW-0285">Flavoprotein</keyword>
<gene>
    <name evidence="11" type="ORF">GPM918_LOCUS3091</name>
    <name evidence="12" type="ORF">SRO942_LOCUS3091</name>
</gene>
<dbReference type="AlphaFoldDB" id="A0A813SB35"/>
<organism evidence="11 13">
    <name type="scientific">Didymodactylos carnosus</name>
    <dbReference type="NCBI Taxonomy" id="1234261"/>
    <lineage>
        <taxon>Eukaryota</taxon>
        <taxon>Metazoa</taxon>
        <taxon>Spiralia</taxon>
        <taxon>Gnathifera</taxon>
        <taxon>Rotifera</taxon>
        <taxon>Eurotatoria</taxon>
        <taxon>Bdelloidea</taxon>
        <taxon>Philodinida</taxon>
        <taxon>Philodinidae</taxon>
        <taxon>Didymodactylos</taxon>
    </lineage>
</organism>